<keyword evidence="3" id="KW-1185">Reference proteome</keyword>
<name>A0A4Q2RCH2_9HYPH</name>
<reference evidence="2 3" key="1">
    <citation type="submission" date="2018-09" db="EMBL/GenBank/DDBJ databases">
        <authorList>
            <person name="Grouzdev D.S."/>
            <person name="Krutkina M.S."/>
        </authorList>
    </citation>
    <scope>NUCLEOTIDE SEQUENCE [LARGE SCALE GENOMIC DNA]</scope>
    <source>
        <strain evidence="2 3">RmlP001</strain>
    </source>
</reference>
<sequence length="92" mass="9848">MFFFDVYDNGRLSTDDHGVECSGLAEARDQAVALLPDLARDELPDGDTHSFVCEVRRADGMRCYRATLTFNGIWHPGGEAGDGPASASDGPG</sequence>
<evidence type="ECO:0000313" key="2">
    <source>
        <dbReference type="EMBL" id="RYB04767.1"/>
    </source>
</evidence>
<reference evidence="2 3" key="2">
    <citation type="submission" date="2019-02" db="EMBL/GenBank/DDBJ databases">
        <title>'Lichenibacterium ramalinii' gen. nov. sp. nov., 'Lichenibacterium minor' gen. nov. sp. nov.</title>
        <authorList>
            <person name="Pankratov T."/>
        </authorList>
    </citation>
    <scope>NUCLEOTIDE SEQUENCE [LARGE SCALE GENOMIC DNA]</scope>
    <source>
        <strain evidence="2 3">RmlP001</strain>
    </source>
</reference>
<proteinExistence type="predicted"/>
<dbReference type="EMBL" id="QYBC01000009">
    <property type="protein sequence ID" value="RYB04767.1"/>
    <property type="molecule type" value="Genomic_DNA"/>
</dbReference>
<feature type="domain" description="DUF6894" evidence="1">
    <location>
        <begin position="2"/>
        <end position="69"/>
    </location>
</feature>
<comment type="caution">
    <text evidence="2">The sequence shown here is derived from an EMBL/GenBank/DDBJ whole genome shotgun (WGS) entry which is preliminary data.</text>
</comment>
<dbReference type="AlphaFoldDB" id="A0A4Q2RCH2"/>
<evidence type="ECO:0000259" key="1">
    <source>
        <dbReference type="Pfam" id="PF21834"/>
    </source>
</evidence>
<evidence type="ECO:0000313" key="3">
    <source>
        <dbReference type="Proteomes" id="UP000289411"/>
    </source>
</evidence>
<organism evidence="2 3">
    <name type="scientific">Lichenibacterium ramalinae</name>
    <dbReference type="NCBI Taxonomy" id="2316527"/>
    <lineage>
        <taxon>Bacteria</taxon>
        <taxon>Pseudomonadati</taxon>
        <taxon>Pseudomonadota</taxon>
        <taxon>Alphaproteobacteria</taxon>
        <taxon>Hyphomicrobiales</taxon>
        <taxon>Lichenihabitantaceae</taxon>
        <taxon>Lichenibacterium</taxon>
    </lineage>
</organism>
<dbReference type="RefSeq" id="WP_207210199.1">
    <property type="nucleotide sequence ID" value="NZ_QYBC01000009.1"/>
</dbReference>
<protein>
    <recommendedName>
        <fullName evidence="1">DUF6894 domain-containing protein</fullName>
    </recommendedName>
</protein>
<dbReference type="Proteomes" id="UP000289411">
    <property type="component" value="Unassembled WGS sequence"/>
</dbReference>
<accession>A0A4Q2RCH2</accession>
<dbReference type="Pfam" id="PF21834">
    <property type="entry name" value="DUF6894"/>
    <property type="match status" value="1"/>
</dbReference>
<gene>
    <name evidence="2" type="ORF">D3272_12565</name>
</gene>
<dbReference type="InterPro" id="IPR054189">
    <property type="entry name" value="DUF6894"/>
</dbReference>